<keyword evidence="10" id="KW-1185">Reference proteome</keyword>
<sequence length="397" mass="43590">MICGFWGLQVSPNRAYTQTVEASFRISMAALDEKIANEKERTVVKITVDHKIFVLCSLTAGRCEQQPLDIVLTEGEEVTFYVKGENTVHLTGNYLPDDDMDVAGAEDEDEDEEDSEEEFEGDSEDDELSLEQLAGKYGVDVNDLIRELAEQQEGEDSEDDSSDDEGKITELNDDEISDEEEDDDYMIDDGAEDDDEELEVDEESLKEEVKKTLSEAQAPVRSPTVNEKKANKKRKAEETPKETPKKAKEAKTPSKKEPAATPKAQAKKESATPTPSKSAKKAEKPKPVTLPNGLMYEDMTVGQGAPCKKGQRVGMRYIGKLTNGKVFDKNTGGKPFSFKLGSGEVIKGWDIGIAGMKNGGERRLTIPAALAYGKRGAPPDIPGNATLVFDVKVVNIR</sequence>
<dbReference type="EMBL" id="JANBPY010000945">
    <property type="protein sequence ID" value="KAJ1962576.1"/>
    <property type="molecule type" value="Genomic_DNA"/>
</dbReference>
<dbReference type="InterPro" id="IPR001179">
    <property type="entry name" value="PPIase_FKBP_dom"/>
</dbReference>
<dbReference type="Pfam" id="PF00254">
    <property type="entry name" value="FKBP_C"/>
    <property type="match status" value="1"/>
</dbReference>
<dbReference type="EC" id="5.2.1.8" evidence="5"/>
<feature type="domain" description="PPIase FKBP-type" evidence="8">
    <location>
        <begin position="310"/>
        <end position="397"/>
    </location>
</feature>
<organism evidence="9 10">
    <name type="scientific">Dispira parvispora</name>
    <dbReference type="NCBI Taxonomy" id="1520584"/>
    <lineage>
        <taxon>Eukaryota</taxon>
        <taxon>Fungi</taxon>
        <taxon>Fungi incertae sedis</taxon>
        <taxon>Zoopagomycota</taxon>
        <taxon>Kickxellomycotina</taxon>
        <taxon>Dimargaritomycetes</taxon>
        <taxon>Dimargaritales</taxon>
        <taxon>Dimargaritaceae</taxon>
        <taxon>Dispira</taxon>
    </lineage>
</organism>
<dbReference type="FunFam" id="3.10.50.40:FF:000006">
    <property type="entry name" value="Peptidyl-prolyl cis-trans isomerase"/>
    <property type="match status" value="1"/>
</dbReference>
<dbReference type="GO" id="GO:0005730">
    <property type="term" value="C:nucleolus"/>
    <property type="evidence" value="ECO:0007669"/>
    <property type="project" value="TreeGrafter"/>
</dbReference>
<dbReference type="PANTHER" id="PTHR43811:SF19">
    <property type="entry name" value="39 KDA FK506-BINDING NUCLEAR PROTEIN"/>
    <property type="match status" value="1"/>
</dbReference>
<proteinExistence type="inferred from homology"/>
<dbReference type="InterPro" id="IPR046357">
    <property type="entry name" value="PPIase_dom_sf"/>
</dbReference>
<dbReference type="Gene3D" id="2.60.120.340">
    <property type="entry name" value="Nucleoplasmin core domain"/>
    <property type="match status" value="1"/>
</dbReference>
<name>A0A9W8ARP7_9FUNG</name>
<dbReference type="SUPFAM" id="SSF54534">
    <property type="entry name" value="FKBP-like"/>
    <property type="match status" value="1"/>
</dbReference>
<protein>
    <recommendedName>
        <fullName evidence="5">FK506-binding protein</fullName>
        <ecNumber evidence="5">5.2.1.8</ecNumber>
    </recommendedName>
</protein>
<comment type="catalytic activity">
    <reaction evidence="1 5 6">
        <text>[protein]-peptidylproline (omega=180) = [protein]-peptidylproline (omega=0)</text>
        <dbReference type="Rhea" id="RHEA:16237"/>
        <dbReference type="Rhea" id="RHEA-COMP:10747"/>
        <dbReference type="Rhea" id="RHEA-COMP:10748"/>
        <dbReference type="ChEBI" id="CHEBI:83833"/>
        <dbReference type="ChEBI" id="CHEBI:83834"/>
        <dbReference type="EC" id="5.2.1.8"/>
    </reaction>
</comment>
<evidence type="ECO:0000256" key="5">
    <source>
        <dbReference type="PIRNR" id="PIRNR001473"/>
    </source>
</evidence>
<evidence type="ECO:0000259" key="8">
    <source>
        <dbReference type="PROSITE" id="PS50059"/>
    </source>
</evidence>
<comment type="caution">
    <text evidence="9">The sequence shown here is derived from an EMBL/GenBank/DDBJ whole genome shotgun (WGS) entry which is preliminary data.</text>
</comment>
<evidence type="ECO:0000256" key="7">
    <source>
        <dbReference type="SAM" id="MobiDB-lite"/>
    </source>
</evidence>
<feature type="compositionally biased region" description="Acidic residues" evidence="7">
    <location>
        <begin position="171"/>
        <end position="205"/>
    </location>
</feature>
<dbReference type="OrthoDB" id="1902587at2759"/>
<evidence type="ECO:0000256" key="6">
    <source>
        <dbReference type="PROSITE-ProRule" id="PRU00277"/>
    </source>
</evidence>
<dbReference type="Pfam" id="PF17800">
    <property type="entry name" value="NPL"/>
    <property type="match status" value="1"/>
</dbReference>
<dbReference type="Proteomes" id="UP001150925">
    <property type="component" value="Unassembled WGS sequence"/>
</dbReference>
<feature type="compositionally biased region" description="Basic and acidic residues" evidence="7">
    <location>
        <begin position="235"/>
        <end position="258"/>
    </location>
</feature>
<feature type="region of interest" description="Disordered" evidence="7">
    <location>
        <begin position="92"/>
        <end position="127"/>
    </location>
</feature>
<keyword evidence="4 5" id="KW-0413">Isomerase</keyword>
<accession>A0A9W8ARP7</accession>
<feature type="compositionally biased region" description="Acidic residues" evidence="7">
    <location>
        <begin position="150"/>
        <end position="163"/>
    </location>
</feature>
<evidence type="ECO:0000256" key="1">
    <source>
        <dbReference type="ARBA" id="ARBA00000971"/>
    </source>
</evidence>
<comment type="similarity">
    <text evidence="2">Belongs to the FKBP-type PPIase family. FKBP3/4 subfamily.</text>
</comment>
<feature type="region of interest" description="Disordered" evidence="7">
    <location>
        <begin position="150"/>
        <end position="294"/>
    </location>
</feature>
<feature type="compositionally biased region" description="Acidic residues" evidence="7">
    <location>
        <begin position="96"/>
        <end position="127"/>
    </location>
</feature>
<reference evidence="9" key="1">
    <citation type="submission" date="2022-07" db="EMBL/GenBank/DDBJ databases">
        <title>Phylogenomic reconstructions and comparative analyses of Kickxellomycotina fungi.</title>
        <authorList>
            <person name="Reynolds N.K."/>
            <person name="Stajich J.E."/>
            <person name="Barry K."/>
            <person name="Grigoriev I.V."/>
            <person name="Crous P."/>
            <person name="Smith M.E."/>
        </authorList>
    </citation>
    <scope>NUCLEOTIDE SEQUENCE</scope>
    <source>
        <strain evidence="9">RSA 1196</strain>
    </source>
</reference>
<dbReference type="GO" id="GO:0000785">
    <property type="term" value="C:chromatin"/>
    <property type="evidence" value="ECO:0007669"/>
    <property type="project" value="TreeGrafter"/>
</dbReference>
<evidence type="ECO:0000256" key="2">
    <source>
        <dbReference type="ARBA" id="ARBA00007838"/>
    </source>
</evidence>
<evidence type="ECO:0000313" key="9">
    <source>
        <dbReference type="EMBL" id="KAJ1962576.1"/>
    </source>
</evidence>
<evidence type="ECO:0000256" key="4">
    <source>
        <dbReference type="ARBA" id="ARBA00023235"/>
    </source>
</evidence>
<dbReference type="PANTHER" id="PTHR43811">
    <property type="entry name" value="FKBP-TYPE PEPTIDYL-PROLYL CIS-TRANS ISOMERASE FKPA"/>
    <property type="match status" value="1"/>
</dbReference>
<gene>
    <name evidence="9" type="primary">FPR3</name>
    <name evidence="9" type="ORF">IWQ62_003483</name>
</gene>
<evidence type="ECO:0000313" key="10">
    <source>
        <dbReference type="Proteomes" id="UP001150925"/>
    </source>
</evidence>
<dbReference type="InterPro" id="IPR023566">
    <property type="entry name" value="PPIase_Fpr3/Fpr4-like"/>
</dbReference>
<dbReference type="InterPro" id="IPR041232">
    <property type="entry name" value="NPL"/>
</dbReference>
<keyword evidence="3 5" id="KW-0697">Rotamase</keyword>
<dbReference type="PIRSF" id="PIRSF001473">
    <property type="entry name" value="FK506-bp_FPR3"/>
    <property type="match status" value="1"/>
</dbReference>
<dbReference type="AlphaFoldDB" id="A0A9W8ARP7"/>
<dbReference type="Gene3D" id="3.10.50.40">
    <property type="match status" value="1"/>
</dbReference>
<dbReference type="GO" id="GO:0003755">
    <property type="term" value="F:peptidyl-prolyl cis-trans isomerase activity"/>
    <property type="evidence" value="ECO:0007669"/>
    <property type="project" value="UniProtKB-KW"/>
</dbReference>
<dbReference type="PROSITE" id="PS50059">
    <property type="entry name" value="FKBP_PPIASE"/>
    <property type="match status" value="1"/>
</dbReference>
<evidence type="ECO:0000256" key="3">
    <source>
        <dbReference type="ARBA" id="ARBA00023110"/>
    </source>
</evidence>